<feature type="transmembrane region" description="Helical" evidence="1">
    <location>
        <begin position="116"/>
        <end position="134"/>
    </location>
</feature>
<evidence type="ECO:0000313" key="3">
    <source>
        <dbReference type="Proteomes" id="UP000034137"/>
    </source>
</evidence>
<name>A0A0G0Q1B5_9BACT</name>
<evidence type="ECO:0000256" key="1">
    <source>
        <dbReference type="SAM" id="Phobius"/>
    </source>
</evidence>
<evidence type="ECO:0000313" key="2">
    <source>
        <dbReference type="EMBL" id="KKR33958.1"/>
    </source>
</evidence>
<feature type="transmembrane region" description="Helical" evidence="1">
    <location>
        <begin position="6"/>
        <end position="25"/>
    </location>
</feature>
<dbReference type="Proteomes" id="UP000034137">
    <property type="component" value="Unassembled WGS sequence"/>
</dbReference>
<protein>
    <submittedName>
        <fullName evidence="2">Uncharacterized protein</fullName>
    </submittedName>
</protein>
<organism evidence="2 3">
    <name type="scientific">Candidatus Falkowbacteria bacterium GW2011_GWF2_39_8</name>
    <dbReference type="NCBI Taxonomy" id="1618642"/>
    <lineage>
        <taxon>Bacteria</taxon>
        <taxon>Candidatus Falkowiibacteriota</taxon>
    </lineage>
</organism>
<gene>
    <name evidence="2" type="ORF">UT64_C0001G0032</name>
</gene>
<sequence>MNFLNAVWQVIVGCWLIFCGTVNRADAEVRQYVNTQLIVIGVLLAMFFAGFKFDIDWLVTFPAMLLAIIILINKKFGNLTLEIIAGIANMLPFRLVSAPINVANEELKKLLPPFDIVSLGFAFMGAVAAIKGVSFFTGHDLVVWTSVALTLAIFTYYIDSKTRWAGWIMVGLLLYLFTSSYLWPVPTQALLTRIERFSTNRSIVGMDKSNGEELVVLKNSPLYNKINGNRFAYANIERSGTAKLIGRTSDPISKEPMYQIVLPIKGYDDLYIGGEQYFVPARMVKAKQSTDRISEKQFIGRGLCKDGAIPTLAAGRDWRVGQIICVESPGKFQVFHAGAWQNYEERVEIPVDVNPGKGQLLVKAEDGKPIVTYVIKG</sequence>
<accession>A0A0G0Q1B5</accession>
<dbReference type="EMBL" id="LBXO01000001">
    <property type="protein sequence ID" value="KKR33958.1"/>
    <property type="molecule type" value="Genomic_DNA"/>
</dbReference>
<comment type="caution">
    <text evidence="2">The sequence shown here is derived from an EMBL/GenBank/DDBJ whole genome shotgun (WGS) entry which is preliminary data.</text>
</comment>
<keyword evidence="1" id="KW-0472">Membrane</keyword>
<proteinExistence type="predicted"/>
<feature type="transmembrane region" description="Helical" evidence="1">
    <location>
        <begin position="141"/>
        <end position="158"/>
    </location>
</feature>
<keyword evidence="1" id="KW-1133">Transmembrane helix</keyword>
<feature type="transmembrane region" description="Helical" evidence="1">
    <location>
        <begin position="55"/>
        <end position="72"/>
    </location>
</feature>
<feature type="transmembrane region" description="Helical" evidence="1">
    <location>
        <begin position="164"/>
        <end position="183"/>
    </location>
</feature>
<reference evidence="2 3" key="1">
    <citation type="journal article" date="2015" name="Nature">
        <title>rRNA introns, odd ribosomes, and small enigmatic genomes across a large radiation of phyla.</title>
        <authorList>
            <person name="Brown C.T."/>
            <person name="Hug L.A."/>
            <person name="Thomas B.C."/>
            <person name="Sharon I."/>
            <person name="Castelle C.J."/>
            <person name="Singh A."/>
            <person name="Wilkins M.J."/>
            <person name="Williams K.H."/>
            <person name="Banfield J.F."/>
        </authorList>
    </citation>
    <scope>NUCLEOTIDE SEQUENCE [LARGE SCALE GENOMIC DNA]</scope>
</reference>
<keyword evidence="1" id="KW-0812">Transmembrane</keyword>
<feature type="transmembrane region" description="Helical" evidence="1">
    <location>
        <begin position="32"/>
        <end position="49"/>
    </location>
</feature>
<dbReference type="AlphaFoldDB" id="A0A0G0Q1B5"/>